<dbReference type="EMBL" id="CM009756">
    <property type="protein sequence ID" value="PUZ45422.1"/>
    <property type="molecule type" value="Genomic_DNA"/>
</dbReference>
<evidence type="ECO:0000256" key="7">
    <source>
        <dbReference type="ARBA" id="ARBA00022989"/>
    </source>
</evidence>
<evidence type="ECO:0000256" key="9">
    <source>
        <dbReference type="ARBA" id="ARBA00023136"/>
    </source>
</evidence>
<proteinExistence type="inferred from homology"/>
<comment type="similarity">
    <text evidence="2 12">Belongs to the methyltransferase superfamily.</text>
</comment>
<evidence type="ECO:0000256" key="12">
    <source>
        <dbReference type="RuleBase" id="RU366043"/>
    </source>
</evidence>
<dbReference type="STRING" id="1504633.A0A2T7CQ23"/>
<dbReference type="GO" id="GO:0032259">
    <property type="term" value="P:methylation"/>
    <property type="evidence" value="ECO:0007669"/>
    <property type="project" value="UniProtKB-KW"/>
</dbReference>
<dbReference type="OrthoDB" id="610497at2759"/>
<evidence type="ECO:0000256" key="4">
    <source>
        <dbReference type="ARBA" id="ARBA00022679"/>
    </source>
</evidence>
<dbReference type="Gene3D" id="3.40.50.150">
    <property type="entry name" value="Vaccinia Virus protein VP39"/>
    <property type="match status" value="1"/>
</dbReference>
<keyword evidence="9" id="KW-0472">Membrane</keyword>
<evidence type="ECO:0000313" key="14">
    <source>
        <dbReference type="EMBL" id="PUZ45422.1"/>
    </source>
</evidence>
<reference evidence="14 15" key="1">
    <citation type="submission" date="2018-04" db="EMBL/GenBank/DDBJ databases">
        <title>WGS assembly of Panicum hallii var. hallii HAL2.</title>
        <authorList>
            <person name="Lovell J."/>
            <person name="Jenkins J."/>
            <person name="Lowry D."/>
            <person name="Mamidi S."/>
            <person name="Sreedasyam A."/>
            <person name="Weng X."/>
            <person name="Barry K."/>
            <person name="Bonette J."/>
            <person name="Campitelli B."/>
            <person name="Daum C."/>
            <person name="Gordon S."/>
            <person name="Gould B."/>
            <person name="Lipzen A."/>
            <person name="MacQueen A."/>
            <person name="Palacio-Mejia J."/>
            <person name="Plott C."/>
            <person name="Shakirov E."/>
            <person name="Shu S."/>
            <person name="Yoshinaga Y."/>
            <person name="Zane M."/>
            <person name="Rokhsar D."/>
            <person name="Grimwood J."/>
            <person name="Schmutz J."/>
            <person name="Juenger T."/>
        </authorList>
    </citation>
    <scope>NUCLEOTIDE SEQUENCE [LARGE SCALE GENOMIC DNA]</scope>
    <source>
        <strain evidence="15">cv. HAL2</strain>
    </source>
</reference>
<organism evidence="14 15">
    <name type="scientific">Panicum hallii var. hallii</name>
    <dbReference type="NCBI Taxonomy" id="1504633"/>
    <lineage>
        <taxon>Eukaryota</taxon>
        <taxon>Viridiplantae</taxon>
        <taxon>Streptophyta</taxon>
        <taxon>Embryophyta</taxon>
        <taxon>Tracheophyta</taxon>
        <taxon>Spermatophyta</taxon>
        <taxon>Magnoliopsida</taxon>
        <taxon>Liliopsida</taxon>
        <taxon>Poales</taxon>
        <taxon>Poaceae</taxon>
        <taxon>PACMAD clade</taxon>
        <taxon>Panicoideae</taxon>
        <taxon>Panicodae</taxon>
        <taxon>Paniceae</taxon>
        <taxon>Panicinae</taxon>
        <taxon>Panicum</taxon>
        <taxon>Panicum sect. Panicum</taxon>
    </lineage>
</organism>
<dbReference type="EC" id="2.1.1.-" evidence="12"/>
<accession>A0A2T7CQ23</accession>
<dbReference type="FunFam" id="3.40.50.150:FF:000122">
    <property type="entry name" value="probable methyltransferase PMT2"/>
    <property type="match status" value="1"/>
</dbReference>
<dbReference type="Pfam" id="PF03141">
    <property type="entry name" value="Methyltransf_29"/>
    <property type="match status" value="1"/>
</dbReference>
<evidence type="ECO:0000256" key="5">
    <source>
        <dbReference type="ARBA" id="ARBA00022692"/>
    </source>
</evidence>
<evidence type="ECO:0000256" key="13">
    <source>
        <dbReference type="SAM" id="MobiDB-lite"/>
    </source>
</evidence>
<keyword evidence="5" id="KW-0812">Transmembrane</keyword>
<comment type="subcellular location">
    <subcellularLocation>
        <location evidence="11">Endomembrane system</location>
        <topology evidence="11">Single-pass type II membrane protein</topology>
    </subcellularLocation>
    <subcellularLocation>
        <location evidence="1">Golgi apparatus membrane</location>
        <topology evidence="1">Single-pass membrane protein</topology>
    </subcellularLocation>
    <subcellularLocation>
        <location evidence="12">Membrane</location>
        <topology evidence="12">Single-pass type II membrane protein</topology>
    </subcellularLocation>
</comment>
<dbReference type="GO" id="GO:0000139">
    <property type="term" value="C:Golgi membrane"/>
    <property type="evidence" value="ECO:0007669"/>
    <property type="project" value="UniProtKB-SubCell"/>
</dbReference>
<dbReference type="InterPro" id="IPR029063">
    <property type="entry name" value="SAM-dependent_MTases_sf"/>
</dbReference>
<dbReference type="Gramene" id="PUZ45422">
    <property type="protein sequence ID" value="PUZ45422"/>
    <property type="gene ID" value="GQ55_8G222100"/>
</dbReference>
<evidence type="ECO:0000256" key="8">
    <source>
        <dbReference type="ARBA" id="ARBA00023034"/>
    </source>
</evidence>
<evidence type="ECO:0000256" key="11">
    <source>
        <dbReference type="ARBA" id="ARBA00060399"/>
    </source>
</evidence>
<dbReference type="InterPro" id="IPR004159">
    <property type="entry name" value="Put_SAM_MeTrfase"/>
</dbReference>
<dbReference type="Proteomes" id="UP000244336">
    <property type="component" value="Chromosome 8"/>
</dbReference>
<keyword evidence="10 12" id="KW-0325">Glycoprotein</keyword>
<evidence type="ECO:0000256" key="2">
    <source>
        <dbReference type="ARBA" id="ARBA00008361"/>
    </source>
</evidence>
<dbReference type="GO" id="GO:0005802">
    <property type="term" value="C:trans-Golgi network"/>
    <property type="evidence" value="ECO:0007669"/>
    <property type="project" value="TreeGrafter"/>
</dbReference>
<keyword evidence="6 12" id="KW-0735">Signal-anchor</keyword>
<keyword evidence="4 12" id="KW-0808">Transferase</keyword>
<protein>
    <recommendedName>
        <fullName evidence="12">Methyltransferase</fullName>
        <ecNumber evidence="12">2.1.1.-</ecNumber>
    </recommendedName>
</protein>
<dbReference type="GO" id="GO:0005768">
    <property type="term" value="C:endosome"/>
    <property type="evidence" value="ECO:0007669"/>
    <property type="project" value="TreeGrafter"/>
</dbReference>
<name>A0A2T7CQ23_9POAL</name>
<keyword evidence="3 12" id="KW-0489">Methyltransferase</keyword>
<evidence type="ECO:0000256" key="6">
    <source>
        <dbReference type="ARBA" id="ARBA00022968"/>
    </source>
</evidence>
<evidence type="ECO:0000256" key="3">
    <source>
        <dbReference type="ARBA" id="ARBA00022603"/>
    </source>
</evidence>
<dbReference type="AlphaFoldDB" id="A0A2T7CQ23"/>
<evidence type="ECO:0000313" key="15">
    <source>
        <dbReference type="Proteomes" id="UP000244336"/>
    </source>
</evidence>
<keyword evidence="8" id="KW-0333">Golgi apparatus</keyword>
<evidence type="ECO:0000256" key="10">
    <source>
        <dbReference type="ARBA" id="ARBA00023180"/>
    </source>
</evidence>
<dbReference type="GO" id="GO:0008168">
    <property type="term" value="F:methyltransferase activity"/>
    <property type="evidence" value="ECO:0007669"/>
    <property type="project" value="UniProtKB-UniRule"/>
</dbReference>
<dbReference type="PANTHER" id="PTHR10108:SF1089">
    <property type="entry name" value="METHYLTRANSFERASE"/>
    <property type="match status" value="1"/>
</dbReference>
<dbReference type="SUPFAM" id="SSF53335">
    <property type="entry name" value="S-adenosyl-L-methionine-dependent methyltransferases"/>
    <property type="match status" value="2"/>
</dbReference>
<keyword evidence="7" id="KW-1133">Transmembrane helix</keyword>
<sequence length="633" mass="69179">MANKSSSGARSPLSLVVAVALCCFFYVLGAWQRSGYGKGDRIAAAVNRQTACGGPDAAAAGLSFETHHGGDAAAATANASAAAAAAAGTAPEFAPCAAALVDHTPCHDQDRAMKFPRKNMVYRERHCPADGERLRCLVPAPPGYVTPFPWPKSRDYVPFANAPYKSLTVEKAVQNWVQYEGTVFRFPGGGTQFPQGADKYIDRLGSVVPFAGGHVRTVLDTGCGVASLGAYLDSRGVIAMSFAPRDSHEAQVQFALERGVPAFIGVLGSVKLPFPPRSFDMAHCSRCLIPWGGNGGMYMMEIDRVLRPGGYWVLSGPPINWKTNHKAWERTEADLAAEQQRIEEYAAMLCWEKVTEINEVGIWRKRPDPAAACPNRPAVRTCDEANPDDVWYKNMETCITPPAGAGAGELLPFPARLGAVPPRISSGAVPGFTAESYAEENRRWERHVAAYKKVNYKLSSERYRNIMDMNAGVGGFAAAIFSPKAWVMNVVPTAAELSTLGVVYERGLIGMYHDWCEAFSTYPRTYDLIHANGIFTLYKDRCKMEDILLEMDRILRPEGTVILRDDVEMLLKVQRTAKGMRWKTLMANHEDSPNIREKVLFAVKRYWTAAGEGSASEEQKNTGSSPEGKGSED</sequence>
<dbReference type="PANTHER" id="PTHR10108">
    <property type="entry name" value="SAM-DEPENDENT METHYLTRANSFERASE"/>
    <property type="match status" value="1"/>
</dbReference>
<keyword evidence="15" id="KW-1185">Reference proteome</keyword>
<gene>
    <name evidence="14" type="ORF">GQ55_8G222100</name>
</gene>
<evidence type="ECO:0000256" key="1">
    <source>
        <dbReference type="ARBA" id="ARBA00004194"/>
    </source>
</evidence>
<feature type="region of interest" description="Disordered" evidence="13">
    <location>
        <begin position="611"/>
        <end position="633"/>
    </location>
</feature>